<sequence>MAQTLVVLLSSLSLFLLMVTAQDPKISCEKAEGKEYSKCKGHCQPTCDNFTPPCDKRCIEGCVCQKGFVADNTGKCVKQESCCTGGNTTYSDCGSDCGKFCKGPKDPIVDCFFPPDQKCFPGCYCLPGYTHEKLGSKRCVLPADCPKY</sequence>
<feature type="signal peptide" evidence="3">
    <location>
        <begin position="1"/>
        <end position="21"/>
    </location>
</feature>
<dbReference type="PANTHER" id="PTHR23259:SF70">
    <property type="entry name" value="ACCESSORY GLAND PROTEIN ACP62F-RELATED"/>
    <property type="match status" value="1"/>
</dbReference>
<reference evidence="5" key="1">
    <citation type="thesis" date="2020" institute="ProQuest LLC" country="789 East Eisenhower Parkway, Ann Arbor, MI, USA">
        <title>Comparative Genomics and Chromosome Evolution.</title>
        <authorList>
            <person name="Mudd A.B."/>
        </authorList>
    </citation>
    <scope>NUCLEOTIDE SEQUENCE</scope>
    <source>
        <strain evidence="5">237g6f4</strain>
        <tissue evidence="5">Blood</tissue>
    </source>
</reference>
<evidence type="ECO:0000256" key="1">
    <source>
        <dbReference type="ARBA" id="ARBA00022690"/>
    </source>
</evidence>
<feature type="chain" id="PRO_5043585865" description="TIL domain-containing protein" evidence="3">
    <location>
        <begin position="22"/>
        <end position="148"/>
    </location>
</feature>
<evidence type="ECO:0000259" key="4">
    <source>
        <dbReference type="Pfam" id="PF01826"/>
    </source>
</evidence>
<dbReference type="InterPro" id="IPR036084">
    <property type="entry name" value="Ser_inhib-like_sf"/>
</dbReference>
<dbReference type="SUPFAM" id="SSF57567">
    <property type="entry name" value="Serine protease inhibitors"/>
    <property type="match status" value="2"/>
</dbReference>
<name>A0AAV6ZAB2_ENGPU</name>
<dbReference type="AlphaFoldDB" id="A0AAV6ZAB2"/>
<keyword evidence="3" id="KW-0732">Signal</keyword>
<dbReference type="Pfam" id="PF01826">
    <property type="entry name" value="TIL"/>
    <property type="match status" value="2"/>
</dbReference>
<keyword evidence="2" id="KW-1015">Disulfide bond</keyword>
<dbReference type="GO" id="GO:0030414">
    <property type="term" value="F:peptidase inhibitor activity"/>
    <property type="evidence" value="ECO:0007669"/>
    <property type="project" value="UniProtKB-KW"/>
</dbReference>
<organism evidence="5 6">
    <name type="scientific">Engystomops pustulosus</name>
    <name type="common">Tungara frog</name>
    <name type="synonym">Physalaemus pustulosus</name>
    <dbReference type="NCBI Taxonomy" id="76066"/>
    <lineage>
        <taxon>Eukaryota</taxon>
        <taxon>Metazoa</taxon>
        <taxon>Chordata</taxon>
        <taxon>Craniata</taxon>
        <taxon>Vertebrata</taxon>
        <taxon>Euteleostomi</taxon>
        <taxon>Amphibia</taxon>
        <taxon>Batrachia</taxon>
        <taxon>Anura</taxon>
        <taxon>Neobatrachia</taxon>
        <taxon>Hyloidea</taxon>
        <taxon>Leptodactylidae</taxon>
        <taxon>Leiuperinae</taxon>
        <taxon>Engystomops</taxon>
    </lineage>
</organism>
<keyword evidence="1" id="KW-0646">Protease inhibitor</keyword>
<dbReference type="Gene3D" id="2.10.25.10">
    <property type="entry name" value="Laminin"/>
    <property type="match status" value="2"/>
</dbReference>
<feature type="domain" description="TIL" evidence="4">
    <location>
        <begin position="86"/>
        <end position="145"/>
    </location>
</feature>
<evidence type="ECO:0000256" key="3">
    <source>
        <dbReference type="SAM" id="SignalP"/>
    </source>
</evidence>
<accession>A0AAV6ZAB2</accession>
<proteinExistence type="predicted"/>
<dbReference type="CDD" id="cd19941">
    <property type="entry name" value="TIL"/>
    <property type="match status" value="1"/>
</dbReference>
<evidence type="ECO:0000313" key="5">
    <source>
        <dbReference type="EMBL" id="KAG8546142.1"/>
    </source>
</evidence>
<protein>
    <recommendedName>
        <fullName evidence="4">TIL domain-containing protein</fullName>
    </recommendedName>
</protein>
<keyword evidence="6" id="KW-1185">Reference proteome</keyword>
<dbReference type="EMBL" id="WNYA01001226">
    <property type="protein sequence ID" value="KAG8546142.1"/>
    <property type="molecule type" value="Genomic_DNA"/>
</dbReference>
<feature type="domain" description="TIL" evidence="4">
    <location>
        <begin position="32"/>
        <end position="82"/>
    </location>
</feature>
<comment type="caution">
    <text evidence="5">The sequence shown here is derived from an EMBL/GenBank/DDBJ whole genome shotgun (WGS) entry which is preliminary data.</text>
</comment>
<evidence type="ECO:0000256" key="2">
    <source>
        <dbReference type="ARBA" id="ARBA00023157"/>
    </source>
</evidence>
<gene>
    <name evidence="5" type="ORF">GDO81_019692</name>
</gene>
<dbReference type="InterPro" id="IPR002919">
    <property type="entry name" value="TIL_dom"/>
</dbReference>
<dbReference type="Proteomes" id="UP000824782">
    <property type="component" value="Unassembled WGS sequence"/>
</dbReference>
<dbReference type="InterPro" id="IPR051368">
    <property type="entry name" value="SerProtInhib-TIL_Domain"/>
</dbReference>
<evidence type="ECO:0000313" key="6">
    <source>
        <dbReference type="Proteomes" id="UP000824782"/>
    </source>
</evidence>
<dbReference type="PANTHER" id="PTHR23259">
    <property type="entry name" value="RIDDLE"/>
    <property type="match status" value="1"/>
</dbReference>